<accession>A0ACC1RP33</accession>
<evidence type="ECO:0000313" key="2">
    <source>
        <dbReference type="Proteomes" id="UP001148662"/>
    </source>
</evidence>
<sequence length="330" mass="35191">MCSGIINVQRPPLQRSTIKVHLFHVLYATQFTSKRWPCYIKGSHPRYMDLFNVLFVLATQFYVSLPGTYAQSCVAKCPLETLDGWPFIPYSDLYSSTGTSCYYQAPCNTQGIGYYLCTYFTNGTLDIPYSWGEECGPGGDQKCPSTTRTYCPPPPGVSCTVNCPATDGWGDTLVSTSLTNVVVCEYTSSIPNEESECGYYADTGGLAVSNMEDPTGLKTCPIQAGVSCTTTATAPTPTPSTPCAAACPNGGCVVSCPTSDVIGYDLISAGEYEGTQQCLYGFPGGMPRNECAYDDDTGAWTDPMPSCYPTASISCATSSSTPTPTPTPTS</sequence>
<name>A0ACC1RP33_9APHY</name>
<comment type="caution">
    <text evidence="1">The sequence shown here is derived from an EMBL/GenBank/DDBJ whole genome shotgun (WGS) entry which is preliminary data.</text>
</comment>
<protein>
    <submittedName>
        <fullName evidence="1">Uncharacterized protein</fullName>
    </submittedName>
</protein>
<dbReference type="Proteomes" id="UP001148662">
    <property type="component" value="Unassembled WGS sequence"/>
</dbReference>
<evidence type="ECO:0000313" key="1">
    <source>
        <dbReference type="EMBL" id="KAJ3521549.1"/>
    </source>
</evidence>
<dbReference type="EMBL" id="JANHOG010002622">
    <property type="protein sequence ID" value="KAJ3521549.1"/>
    <property type="molecule type" value="Genomic_DNA"/>
</dbReference>
<organism evidence="1 2">
    <name type="scientific">Phlebia brevispora</name>
    <dbReference type="NCBI Taxonomy" id="194682"/>
    <lineage>
        <taxon>Eukaryota</taxon>
        <taxon>Fungi</taxon>
        <taxon>Dikarya</taxon>
        <taxon>Basidiomycota</taxon>
        <taxon>Agaricomycotina</taxon>
        <taxon>Agaricomycetes</taxon>
        <taxon>Polyporales</taxon>
        <taxon>Meruliaceae</taxon>
        <taxon>Phlebia</taxon>
    </lineage>
</organism>
<keyword evidence="2" id="KW-1185">Reference proteome</keyword>
<gene>
    <name evidence="1" type="ORF">NM688_g9002</name>
</gene>
<proteinExistence type="predicted"/>
<reference evidence="1" key="1">
    <citation type="submission" date="2022-07" db="EMBL/GenBank/DDBJ databases">
        <title>Genome Sequence of Phlebia brevispora.</title>
        <authorList>
            <person name="Buettner E."/>
        </authorList>
    </citation>
    <scope>NUCLEOTIDE SEQUENCE</scope>
    <source>
        <strain evidence="1">MPL23</strain>
    </source>
</reference>